<feature type="region of interest" description="Disordered" evidence="6">
    <location>
        <begin position="182"/>
        <end position="205"/>
    </location>
</feature>
<evidence type="ECO:0000256" key="3">
    <source>
        <dbReference type="ARBA" id="ARBA00022737"/>
    </source>
</evidence>
<protein>
    <recommendedName>
        <fullName evidence="9">Calmodulin</fullName>
    </recommendedName>
</protein>
<dbReference type="GO" id="GO:0007051">
    <property type="term" value="P:spindle organization"/>
    <property type="evidence" value="ECO:0007669"/>
    <property type="project" value="TreeGrafter"/>
</dbReference>
<dbReference type="Pfam" id="PF00612">
    <property type="entry name" value="IQ"/>
    <property type="match status" value="3"/>
</dbReference>
<evidence type="ECO:0000256" key="2">
    <source>
        <dbReference type="ARBA" id="ARBA00022490"/>
    </source>
</evidence>
<dbReference type="InterPro" id="IPR051185">
    <property type="entry name" value="ASPM"/>
</dbReference>
<dbReference type="CDD" id="cd23767">
    <property type="entry name" value="IQCD"/>
    <property type="match status" value="1"/>
</dbReference>
<comment type="caution">
    <text evidence="7">The sequence shown here is derived from an EMBL/GenBank/DDBJ whole genome shotgun (WGS) entry which is preliminary data.</text>
</comment>
<sequence>MGTITFEADMPGNSGMELDILKAIILREDYIARLKEMSESDSPYALVGAMANTLDLLRITTVEVVEAIIQWRKQQQKSLPFKWNGINYLLKLPSDLDFLQHCDVMARWLGFSMLRNPFVMPENLERRHEDGVAFEPGAVDSFVEVGGVPVSPLRPMRSPLTSSRPAKHKSAYETRIINDEELVPRNNTSADANASSTPSARPRSTYVLPSQIGNLDVLRIREAEKVVLAEEELCGRYARDLYGRVVPEAIAKQQMKTVAIQRAHAASMSELGQTDTPADVPEAVVEHPPPKAFVQRVIPMTMLAVQDPMEVAKLKQAGMLAPQTTLAMSNRVRYPMQRSRGAKMEEDLDRTRQANSQLEHHIAHLRDTIAAEELALPAPEMGAATPTQTLEMLRRDLQAQLDIFERKKTEINRKQEALETFKLAQKSAAEKQRQAELLRRRHMDEAILALERAKLAEVASATHIQKIIRGILTRQMYKTIRVRYKIASTYIQAGVRGFLARRRVHRLYQRRRAAIRIQCIARGMLARNATRLERLLQKQIKAATKIQKTWRGKVGRDRMRAYRSLCASKARMVEIAHNLFEFELVAMGVALCAYARFPTSAYTVKPSYMVLGVVRVVQSICLSCLGPEDRDIHAVAVHEMRWMEAGQFLRRAVCLLRYLNTISAAAARQTIALTPETRTLIQAYKSDSNFSCESLIASNLGQLERPTLLMLEWIMRLDAVSNVQGQFLPPTPNFVLDLVQYRDEDRAEDAKCTLEDYHNERQFVPLALIQDCPKRSRPVLVVLSRELPGRAKENLVTQIMAAFPGLFLRINSPEAIRLETIQPAFDAGYRHVRTTPNLSYIGQQRTFLGQFAVVSRALRPTPLSILLRGSLRNRAGVGLAPGTFGVSDTDLKWMVDGDAKNQSQLAADGLLALASGRLNAEMVDVSRMDCPPVAMVVVMEATLILLTPAQRFVSPANTTSTVTWRLSRRLLGAPHAFIAKLQELDVNAIPYENVAVLREYLALPEWPAHYDTTGTLLFRLALFVRAVVQYAADMQARGGAAAPISRTKPIPGLFSNVITITDPVDDDDAVQKAAMAQITSAILQDVRVHRESVKIGDRYHVVSLYRDCHRVYVTCYDPLTSNLLKTEIPETHMNTLLAPNSFEAAQNKQAPATPTELYRRVVAFTTLAKPKGIDMQPVVELRPRAVRLAKVARRIHGHFASIVVSEVALGHVRLEVYVHDPWSAGRLSWTLDVQEELLQLLKLDASDPLELQAYQDMAVQNLYRCVLDRVHIEAADLSKPFLHYRRDRVLRSIHTPRDLRVRIRCHGGSGRLLVRKTMRLRPAKTRWVVSVFELALTQELRIEAYRPESCTKQLVLVSARARTELLLPHGSLPHRYAGSLQPQWLERIIARLAMSSSALSLDLQLDTTGFYLPLYPDHSKLARKPGIKVLVSTFLHAFLDKTFGLDLQVYFPSSSTTHQLRLHDAEIAAAIGLPWPSASVDARRTAIRALLGLCAFDTDESRVRLTAPSRFLVYSIQIVPPPPVATTSVVAVTVVDTTPATSPAIDADLLQNTVRMLDPPPTTPLVLLYDVPLRVHSSSYRCNGALLRVDMTMTAYLKPIVEPNKPGLPDIHRDADWFNLVLAIYHPESSRSCEAQIDGLHDLREVVGPDEQALIGSTTVPELLRHIVMNRLDRTITSEAFTVAFLRSRMFSHHKATPVNATMEADTFAQDGHLIDDGDARGVKIFSKVKHLRHRAVICTVFDLTSADAPRARALELRIDGYVASCSKQLSVWVSGATLLEAIGDQVDLLEAARSQDLAAHVVELLDLEDHGDEIYRLYVKEVIVHPSQRTASVPEEPVASPDDVPRQSTEKKPVNACLLKSLRTVAGQRVLVGVYDTAAVTPDTPLRVDFYQPSSCLSTSYLVPIDYVLKAVADGAPWQPHELPKPALQAALARVLSYLSVTQQEQECGTTLFVDWCWDAPSPRL</sequence>
<dbReference type="GO" id="GO:0005516">
    <property type="term" value="F:calmodulin binding"/>
    <property type="evidence" value="ECO:0007669"/>
    <property type="project" value="UniProtKB-KW"/>
</dbReference>
<evidence type="ECO:0008006" key="9">
    <source>
        <dbReference type="Google" id="ProtNLM"/>
    </source>
</evidence>
<dbReference type="SMART" id="SM00015">
    <property type="entry name" value="IQ"/>
    <property type="match status" value="4"/>
</dbReference>
<gene>
    <name evidence="7" type="ORF">ACHHYP_13661</name>
</gene>
<reference evidence="7 8" key="1">
    <citation type="journal article" date="2014" name="Genome Biol. Evol.">
        <title>The secreted proteins of Achlya hypogyna and Thraustotheca clavata identify the ancestral oomycete secretome and reveal gene acquisitions by horizontal gene transfer.</title>
        <authorList>
            <person name="Misner I."/>
            <person name="Blouin N."/>
            <person name="Leonard G."/>
            <person name="Richards T.A."/>
            <person name="Lane C.E."/>
        </authorList>
    </citation>
    <scope>NUCLEOTIDE SEQUENCE [LARGE SCALE GENOMIC DNA]</scope>
    <source>
        <strain evidence="7 8">ATCC 48635</strain>
    </source>
</reference>
<feature type="region of interest" description="Disordered" evidence="6">
    <location>
        <begin position="1831"/>
        <end position="1851"/>
    </location>
</feature>
<dbReference type="PROSITE" id="PS50096">
    <property type="entry name" value="IQ"/>
    <property type="match status" value="4"/>
</dbReference>
<evidence type="ECO:0000256" key="1">
    <source>
        <dbReference type="ARBA" id="ARBA00004496"/>
    </source>
</evidence>
<dbReference type="PANTHER" id="PTHR22706:SF1">
    <property type="entry name" value="ASSEMBLY FACTOR FOR SPINDLE MICROTUBULES"/>
    <property type="match status" value="1"/>
</dbReference>
<dbReference type="GO" id="GO:0051295">
    <property type="term" value="P:establishment of meiotic spindle localization"/>
    <property type="evidence" value="ECO:0007669"/>
    <property type="project" value="TreeGrafter"/>
</dbReference>
<organism evidence="7 8">
    <name type="scientific">Achlya hypogyna</name>
    <name type="common">Oomycete</name>
    <name type="synonym">Protoachlya hypogyna</name>
    <dbReference type="NCBI Taxonomy" id="1202772"/>
    <lineage>
        <taxon>Eukaryota</taxon>
        <taxon>Sar</taxon>
        <taxon>Stramenopiles</taxon>
        <taxon>Oomycota</taxon>
        <taxon>Saprolegniomycetes</taxon>
        <taxon>Saprolegniales</taxon>
        <taxon>Achlyaceae</taxon>
        <taxon>Achlya</taxon>
    </lineage>
</organism>
<comment type="subcellular location">
    <subcellularLocation>
        <location evidence="1">Cytoplasm</location>
    </subcellularLocation>
</comment>
<dbReference type="GO" id="GO:0000922">
    <property type="term" value="C:spindle pole"/>
    <property type="evidence" value="ECO:0007669"/>
    <property type="project" value="TreeGrafter"/>
</dbReference>
<dbReference type="InterPro" id="IPR000048">
    <property type="entry name" value="IQ_motif_EF-hand-BS"/>
</dbReference>
<keyword evidence="2" id="KW-0963">Cytoplasm</keyword>
<dbReference type="SUPFAM" id="SSF52540">
    <property type="entry name" value="P-loop containing nucleoside triphosphate hydrolases"/>
    <property type="match status" value="1"/>
</dbReference>
<dbReference type="Proteomes" id="UP000243579">
    <property type="component" value="Unassembled WGS sequence"/>
</dbReference>
<keyword evidence="3" id="KW-0677">Repeat</keyword>
<keyword evidence="4" id="KW-0112">Calmodulin-binding</keyword>
<keyword evidence="8" id="KW-1185">Reference proteome</keyword>
<dbReference type="InterPro" id="IPR027417">
    <property type="entry name" value="P-loop_NTPase"/>
</dbReference>
<keyword evidence="5" id="KW-0175">Coiled coil</keyword>
<dbReference type="PANTHER" id="PTHR22706">
    <property type="entry name" value="ASSEMBLY FACTOR FOR SPINDLE MICROTUBULES"/>
    <property type="match status" value="1"/>
</dbReference>
<name>A0A1V9YF24_ACHHY</name>
<dbReference type="OrthoDB" id="66612at2759"/>
<feature type="compositionally biased region" description="Polar residues" evidence="6">
    <location>
        <begin position="185"/>
        <end position="199"/>
    </location>
</feature>
<evidence type="ECO:0000256" key="4">
    <source>
        <dbReference type="ARBA" id="ARBA00022860"/>
    </source>
</evidence>
<evidence type="ECO:0000256" key="6">
    <source>
        <dbReference type="SAM" id="MobiDB-lite"/>
    </source>
</evidence>
<dbReference type="GO" id="GO:0005737">
    <property type="term" value="C:cytoplasm"/>
    <property type="evidence" value="ECO:0007669"/>
    <property type="project" value="UniProtKB-SubCell"/>
</dbReference>
<dbReference type="Gene3D" id="1.20.5.190">
    <property type="match status" value="2"/>
</dbReference>
<dbReference type="GO" id="GO:0000278">
    <property type="term" value="P:mitotic cell cycle"/>
    <property type="evidence" value="ECO:0007669"/>
    <property type="project" value="TreeGrafter"/>
</dbReference>
<dbReference type="EMBL" id="JNBR01001918">
    <property type="protein sequence ID" value="OQR84247.1"/>
    <property type="molecule type" value="Genomic_DNA"/>
</dbReference>
<feature type="coiled-coil region" evidence="5">
    <location>
        <begin position="348"/>
        <end position="441"/>
    </location>
</feature>
<evidence type="ECO:0000313" key="8">
    <source>
        <dbReference type="Proteomes" id="UP000243579"/>
    </source>
</evidence>
<dbReference type="STRING" id="1202772.A0A1V9YF24"/>
<evidence type="ECO:0000313" key="7">
    <source>
        <dbReference type="EMBL" id="OQR84247.1"/>
    </source>
</evidence>
<proteinExistence type="predicted"/>
<accession>A0A1V9YF24</accession>
<dbReference type="Gene3D" id="1.20.920.60">
    <property type="match status" value="1"/>
</dbReference>
<evidence type="ECO:0000256" key="5">
    <source>
        <dbReference type="SAM" id="Coils"/>
    </source>
</evidence>